<evidence type="ECO:0000313" key="3">
    <source>
        <dbReference type="Proteomes" id="UP000041254"/>
    </source>
</evidence>
<feature type="compositionally biased region" description="Low complexity" evidence="1">
    <location>
        <begin position="195"/>
        <end position="204"/>
    </location>
</feature>
<name>A0A0G4EJJ9_VITBC</name>
<accession>A0A0G4EJJ9</accession>
<protein>
    <submittedName>
        <fullName evidence="2">Uncharacterized protein</fullName>
    </submittedName>
</protein>
<proteinExistence type="predicted"/>
<dbReference type="EMBL" id="CDMY01000255">
    <property type="protein sequence ID" value="CEL97327.1"/>
    <property type="molecule type" value="Genomic_DNA"/>
</dbReference>
<sequence>MDHPDGSSANTEIYGEAGAFFIESSDGRALYDRHVAAKAESNFTETRESAVGAALDRRERSPLTPYIEEGGGPFGRGRSGRKEGTTRFAFLSCRLSSNVCVHHNSHLHEIIEAYRRRIQKLQEGIDDRTSEDSYEAWMTLKAANEAWHKKREEAISRRRGEQPKERAVDEHDLGIDAAVAAFIAAKYELPRDGATTKTKTTHTSTEGKQKRGSKAKQAGKKGLWGSFLNPFSVCCNHRLQPSGDAAWSWPKRFA</sequence>
<gene>
    <name evidence="2" type="ORF">Vbra_12180</name>
</gene>
<feature type="compositionally biased region" description="Basic residues" evidence="1">
    <location>
        <begin position="210"/>
        <end position="219"/>
    </location>
</feature>
<dbReference type="AlphaFoldDB" id="A0A0G4EJJ9"/>
<dbReference type="InParanoid" id="A0A0G4EJJ9"/>
<reference evidence="2 3" key="1">
    <citation type="submission" date="2014-11" db="EMBL/GenBank/DDBJ databases">
        <authorList>
            <person name="Zhu J."/>
            <person name="Qi W."/>
            <person name="Song R."/>
        </authorList>
    </citation>
    <scope>NUCLEOTIDE SEQUENCE [LARGE SCALE GENOMIC DNA]</scope>
</reference>
<keyword evidence="3" id="KW-1185">Reference proteome</keyword>
<evidence type="ECO:0000256" key="1">
    <source>
        <dbReference type="SAM" id="MobiDB-lite"/>
    </source>
</evidence>
<evidence type="ECO:0000313" key="2">
    <source>
        <dbReference type="EMBL" id="CEL97327.1"/>
    </source>
</evidence>
<dbReference type="VEuPathDB" id="CryptoDB:Vbra_12180"/>
<organism evidence="2 3">
    <name type="scientific">Vitrella brassicaformis (strain CCMP3155)</name>
    <dbReference type="NCBI Taxonomy" id="1169540"/>
    <lineage>
        <taxon>Eukaryota</taxon>
        <taxon>Sar</taxon>
        <taxon>Alveolata</taxon>
        <taxon>Colpodellida</taxon>
        <taxon>Vitrellaceae</taxon>
        <taxon>Vitrella</taxon>
    </lineage>
</organism>
<feature type="region of interest" description="Disordered" evidence="1">
    <location>
        <begin position="193"/>
        <end position="219"/>
    </location>
</feature>
<dbReference type="Proteomes" id="UP000041254">
    <property type="component" value="Unassembled WGS sequence"/>
</dbReference>